<comment type="caution">
    <text evidence="3">The sequence shown here is derived from an EMBL/GenBank/DDBJ whole genome shotgun (WGS) entry which is preliminary data.</text>
</comment>
<keyword evidence="2" id="KW-0472">Membrane</keyword>
<evidence type="ECO:0000256" key="1">
    <source>
        <dbReference type="SAM" id="MobiDB-lite"/>
    </source>
</evidence>
<sequence length="487" mass="51801">MPAVVFSRRRHEPSRTSQRPQNLEHTTRSSPLPVVTESKIHLHIPLPSTTFSIGQKNIKPLHEAIFLAKDVSGLLSPDASRLRKRHLNRRASVIGLLSNSTVSISPTPSSSHSPPIQLAPTALSLSEAFSEILTLTILSETLASTIQQSPTSSYDDTIPTSVSAVLPLQIEHIIDSVVQVISTPSVIYLAPTASTARWSPPATSQNTSSSAVPYFHSLPSVRPLEVSSTTSFNPPTTVVSTSSASLTTTSSISITTPYVSNPTSLPPAYTFTSQSTTTSYLSTTSVTSISSTYVDSSSSSSATTTTNQYSECFVTSSTDFGPPQRVTETRLRATTVTATITKTVVASQTQYQELIQPTTISIVSLPSILAPLVVPPHSTNLTDGNRPKTAPNSTTAIDGAGSSTTTTTPNPTSSVTSSFPSNTQSIVPSSMQGKPLSPGNVSASHSSGSLPLILSVVTASFAFCLVMVLAVLYFRRRSQDRRFRRLY</sequence>
<dbReference type="Proteomes" id="UP000807469">
    <property type="component" value="Unassembled WGS sequence"/>
</dbReference>
<evidence type="ECO:0000313" key="4">
    <source>
        <dbReference type="Proteomes" id="UP000807469"/>
    </source>
</evidence>
<dbReference type="AlphaFoldDB" id="A0A9P5ZH44"/>
<evidence type="ECO:0000256" key="2">
    <source>
        <dbReference type="SAM" id="Phobius"/>
    </source>
</evidence>
<feature type="transmembrane region" description="Helical" evidence="2">
    <location>
        <begin position="452"/>
        <end position="474"/>
    </location>
</feature>
<keyword evidence="4" id="KW-1185">Reference proteome</keyword>
<dbReference type="EMBL" id="MU155130">
    <property type="protein sequence ID" value="KAF9486540.1"/>
    <property type="molecule type" value="Genomic_DNA"/>
</dbReference>
<organism evidence="3 4">
    <name type="scientific">Pholiota conissans</name>
    <dbReference type="NCBI Taxonomy" id="109636"/>
    <lineage>
        <taxon>Eukaryota</taxon>
        <taxon>Fungi</taxon>
        <taxon>Dikarya</taxon>
        <taxon>Basidiomycota</taxon>
        <taxon>Agaricomycotina</taxon>
        <taxon>Agaricomycetes</taxon>
        <taxon>Agaricomycetidae</taxon>
        <taxon>Agaricales</taxon>
        <taxon>Agaricineae</taxon>
        <taxon>Strophariaceae</taxon>
        <taxon>Pholiota</taxon>
    </lineage>
</organism>
<feature type="compositionally biased region" description="Polar residues" evidence="1">
    <location>
        <begin position="15"/>
        <end position="30"/>
    </location>
</feature>
<evidence type="ECO:0000313" key="3">
    <source>
        <dbReference type="EMBL" id="KAF9486540.1"/>
    </source>
</evidence>
<feature type="region of interest" description="Disordered" evidence="1">
    <location>
        <begin position="1"/>
        <end position="31"/>
    </location>
</feature>
<protein>
    <submittedName>
        <fullName evidence="3">Uncharacterized protein</fullName>
    </submittedName>
</protein>
<accession>A0A9P5ZH44</accession>
<feature type="compositionally biased region" description="Low complexity" evidence="1">
    <location>
        <begin position="402"/>
        <end position="425"/>
    </location>
</feature>
<keyword evidence="2" id="KW-1133">Transmembrane helix</keyword>
<feature type="region of interest" description="Disordered" evidence="1">
    <location>
        <begin position="378"/>
        <end position="442"/>
    </location>
</feature>
<reference evidence="3" key="1">
    <citation type="submission" date="2020-11" db="EMBL/GenBank/DDBJ databases">
        <authorList>
            <consortium name="DOE Joint Genome Institute"/>
            <person name="Ahrendt S."/>
            <person name="Riley R."/>
            <person name="Andreopoulos W."/>
            <person name="Labutti K."/>
            <person name="Pangilinan J."/>
            <person name="Ruiz-Duenas F.J."/>
            <person name="Barrasa J.M."/>
            <person name="Sanchez-Garcia M."/>
            <person name="Camarero S."/>
            <person name="Miyauchi S."/>
            <person name="Serrano A."/>
            <person name="Linde D."/>
            <person name="Babiker R."/>
            <person name="Drula E."/>
            <person name="Ayuso-Fernandez I."/>
            <person name="Pacheco R."/>
            <person name="Padilla G."/>
            <person name="Ferreira P."/>
            <person name="Barriuso J."/>
            <person name="Kellner H."/>
            <person name="Castanera R."/>
            <person name="Alfaro M."/>
            <person name="Ramirez L."/>
            <person name="Pisabarro A.G."/>
            <person name="Kuo A."/>
            <person name="Tritt A."/>
            <person name="Lipzen A."/>
            <person name="He G."/>
            <person name="Yan M."/>
            <person name="Ng V."/>
            <person name="Cullen D."/>
            <person name="Martin F."/>
            <person name="Rosso M.-N."/>
            <person name="Henrissat B."/>
            <person name="Hibbett D."/>
            <person name="Martinez A.T."/>
            <person name="Grigoriev I.V."/>
        </authorList>
    </citation>
    <scope>NUCLEOTIDE SEQUENCE</scope>
    <source>
        <strain evidence="3">CIRM-BRFM 674</strain>
    </source>
</reference>
<name>A0A9P5ZH44_9AGAR</name>
<proteinExistence type="predicted"/>
<keyword evidence="2" id="KW-0812">Transmembrane</keyword>
<gene>
    <name evidence="3" type="ORF">BDN70DRAFT_20235</name>
</gene>